<dbReference type="EMBL" id="JAQQWM010000006">
    <property type="protein sequence ID" value="KAK8060481.1"/>
    <property type="molecule type" value="Genomic_DNA"/>
</dbReference>
<feature type="region of interest" description="Disordered" evidence="1">
    <location>
        <begin position="265"/>
        <end position="350"/>
    </location>
</feature>
<comment type="caution">
    <text evidence="2">The sequence shown here is derived from an EMBL/GenBank/DDBJ whole genome shotgun (WGS) entry which is preliminary data.</text>
</comment>
<dbReference type="Proteomes" id="UP001446871">
    <property type="component" value="Unassembled WGS sequence"/>
</dbReference>
<gene>
    <name evidence="2" type="ORF">PG996_010411</name>
</gene>
<name>A0ABR1UNI2_9PEZI</name>
<protein>
    <submittedName>
        <fullName evidence="2">Uncharacterized protein</fullName>
    </submittedName>
</protein>
<accession>A0ABR1UNI2</accession>
<organism evidence="2 3">
    <name type="scientific">Apiospora saccharicola</name>
    <dbReference type="NCBI Taxonomy" id="335842"/>
    <lineage>
        <taxon>Eukaryota</taxon>
        <taxon>Fungi</taxon>
        <taxon>Dikarya</taxon>
        <taxon>Ascomycota</taxon>
        <taxon>Pezizomycotina</taxon>
        <taxon>Sordariomycetes</taxon>
        <taxon>Xylariomycetidae</taxon>
        <taxon>Amphisphaeriales</taxon>
        <taxon>Apiosporaceae</taxon>
        <taxon>Apiospora</taxon>
    </lineage>
</organism>
<sequence length="363" mass="41799">MAVKCRRLPQFGNNVLCKAKRQRKDANTAAGELLGFRGGNSTPSSPLFTEEDEGDDQYVGFVQNQNLIVALYLAAGMEIPEGMSPPQDRSMIRHGNRAWELLQTFLSENDLNGVVKPVLLIPDNYIVVPCMNTILRRVAVMCMRNGKPIFPWEEDIDEDYATWTLRVECSELMNYLTNILVWVVSNTPNELLYYRLGFERVYWRVKLYMFIWRSYTIKRLMTRSSRPRRERESLYGEGAQKHFKYEIEEARRNIRNITTLREQLRDDGEANLPRRTSHSLDPTTPLLPGERCAPREANTFQDTDAGDTGSDKKRKRDETPSKEKRPGGETSPHNTRSGHAPPDWVAQRPPPLPLLFHVLSYPV</sequence>
<reference evidence="2 3" key="1">
    <citation type="submission" date="2023-01" db="EMBL/GenBank/DDBJ databases">
        <title>Analysis of 21 Apiospora genomes using comparative genomics revels a genus with tremendous synthesis potential of carbohydrate active enzymes and secondary metabolites.</title>
        <authorList>
            <person name="Sorensen T."/>
        </authorList>
    </citation>
    <scope>NUCLEOTIDE SEQUENCE [LARGE SCALE GENOMIC DNA]</scope>
    <source>
        <strain evidence="2 3">CBS 83171</strain>
    </source>
</reference>
<evidence type="ECO:0000313" key="3">
    <source>
        <dbReference type="Proteomes" id="UP001446871"/>
    </source>
</evidence>
<feature type="compositionally biased region" description="Basic and acidic residues" evidence="1">
    <location>
        <begin position="316"/>
        <end position="327"/>
    </location>
</feature>
<evidence type="ECO:0000256" key="1">
    <source>
        <dbReference type="SAM" id="MobiDB-lite"/>
    </source>
</evidence>
<keyword evidence="3" id="KW-1185">Reference proteome</keyword>
<feature type="region of interest" description="Disordered" evidence="1">
    <location>
        <begin position="30"/>
        <end position="51"/>
    </location>
</feature>
<proteinExistence type="predicted"/>
<evidence type="ECO:0000313" key="2">
    <source>
        <dbReference type="EMBL" id="KAK8060481.1"/>
    </source>
</evidence>